<evidence type="ECO:0000313" key="1">
    <source>
        <dbReference type="EMBL" id="DAD83227.1"/>
    </source>
</evidence>
<proteinExistence type="predicted"/>
<organism evidence="1">
    <name type="scientific">Myoviridae sp. ctzyI3</name>
    <dbReference type="NCBI Taxonomy" id="2826722"/>
    <lineage>
        <taxon>Viruses</taxon>
        <taxon>Duplodnaviria</taxon>
        <taxon>Heunggongvirae</taxon>
        <taxon>Uroviricota</taxon>
        <taxon>Caudoviricetes</taxon>
    </lineage>
</organism>
<dbReference type="EMBL" id="BK014931">
    <property type="protein sequence ID" value="DAD83227.1"/>
    <property type="molecule type" value="Genomic_DNA"/>
</dbReference>
<accession>A0A8S5MMR2</accession>
<sequence>MKWIYRLEIVCCILGIITGDSINTKIWASSCLLWVLIASKNNNDNDRNERNQHSVNY</sequence>
<name>A0A8S5MMR2_9CAUD</name>
<protein>
    <submittedName>
        <fullName evidence="1">Uncharacterized protein</fullName>
    </submittedName>
</protein>
<reference evidence="1" key="1">
    <citation type="journal article" date="2021" name="Proc. Natl. Acad. Sci. U.S.A.">
        <title>A Catalog of Tens of Thousands of Viruses from Human Metagenomes Reveals Hidden Associations with Chronic Diseases.</title>
        <authorList>
            <person name="Tisza M.J."/>
            <person name="Buck C.B."/>
        </authorList>
    </citation>
    <scope>NUCLEOTIDE SEQUENCE</scope>
    <source>
        <strain evidence="1">CtzyI3</strain>
    </source>
</reference>